<evidence type="ECO:0000313" key="3">
    <source>
        <dbReference type="Proteomes" id="UP000092382"/>
    </source>
</evidence>
<protein>
    <recommendedName>
        <fullName evidence="1">Pvc16 N-terminal domain-containing protein</fullName>
    </recommendedName>
</protein>
<dbReference type="AlphaFoldDB" id="A0A1B7VYY7"/>
<name>A0A1B7VYY7_APHFL</name>
<reference evidence="2 3" key="1">
    <citation type="submission" date="2015-09" db="EMBL/GenBank/DDBJ databases">
        <title>Whole genome shotgun sequence assembly of Aphanizomenon flos-aquae UKL13.</title>
        <authorList>
            <person name="Driscoll C."/>
        </authorList>
    </citation>
    <scope>NUCLEOTIDE SEQUENCE [LARGE SCALE GENOMIC DNA]</scope>
    <source>
        <strain evidence="2">MDT13</strain>
    </source>
</reference>
<evidence type="ECO:0000313" key="2">
    <source>
        <dbReference type="EMBL" id="OBQ26197.1"/>
    </source>
</evidence>
<evidence type="ECO:0000259" key="1">
    <source>
        <dbReference type="Pfam" id="PF14065"/>
    </source>
</evidence>
<dbReference type="STRING" id="1803587.GCA_001593825_01106"/>
<accession>A0A1B7VYY7</accession>
<dbReference type="Pfam" id="PF14065">
    <property type="entry name" value="Pvc16_N"/>
    <property type="match status" value="1"/>
</dbReference>
<gene>
    <name evidence="2" type="ORF">AN481_06155</name>
</gene>
<organism evidence="2 3">
    <name type="scientific">Aphanizomenon flos-aquae LD13</name>
    <dbReference type="NCBI Taxonomy" id="1710894"/>
    <lineage>
        <taxon>Bacteria</taxon>
        <taxon>Bacillati</taxon>
        <taxon>Cyanobacteriota</taxon>
        <taxon>Cyanophyceae</taxon>
        <taxon>Nostocales</taxon>
        <taxon>Aphanizomenonaceae</taxon>
        <taxon>Aphanizomenon</taxon>
    </lineage>
</organism>
<proteinExistence type="predicted"/>
<feature type="domain" description="Pvc16 N-terminal" evidence="1">
    <location>
        <begin position="9"/>
        <end position="195"/>
    </location>
</feature>
<dbReference type="Proteomes" id="UP000092382">
    <property type="component" value="Unassembled WGS sequence"/>
</dbReference>
<dbReference type="EMBL" id="LJOY01000014">
    <property type="protein sequence ID" value="OBQ26197.1"/>
    <property type="molecule type" value="Genomic_DNA"/>
</dbReference>
<dbReference type="InterPro" id="IPR025351">
    <property type="entry name" value="Pvc16_N"/>
</dbReference>
<sequence length="431" mass="47909">MSNYLAIATVTAVLQRIVQNSLQFDVQGARVTTLKPINLSSGPSELGVNIFLYQVLSNPALNNIDATPMRSRANPNKRQTALDLYYMLSFYGNDVELEPQRILGSVLRTLNDQSIITSEMIQQTLANSNFPFLSDSNLGDQVQQINISLNDLSLDDLSKVWSTFFQTPYVLSVVYKVLIVLIDGQESSQRALPVRRTGFGAVASFPYQPVVEQVVSQLGHLDPILTNSTLQIRGRNFKCDAIKVRIGEVEITPTEVNDKQILLPLQIIPPESLRCGVQSLQVIHHISININSTAENLAVQPPNYHNIESNVFPFVLHPTISPDIIAADIEENSDGSYSAKVIVQVNLTVGIRQRVILALNEMISENPASYLFEAAKRQSDGNVITIPIDRIKAGEYLLRLIVDGAESQLNIDTREDSPTFNYYISPKLIIY</sequence>
<dbReference type="PATRIC" id="fig|1710894.3.peg.2677"/>
<comment type="caution">
    <text evidence="2">The sequence shown here is derived from an EMBL/GenBank/DDBJ whole genome shotgun (WGS) entry which is preliminary data.</text>
</comment>